<sequence>MNLSLNPRLLLLTACLLLGSCGNVGVEHYAKERPALDLPAFFSRPVQAWGIFQKPSGEVVKRFKVQISSRRDGERLILDERFQYSDGTRQQRVWTLTPDGAGRWRGRAADVVGEAQGEIAGNALRWRYRLNLEVDGRTWEVSLDDWMYLMDEDTLINRSSMSKFGIALGEVTLFFRRDGAAAGSTP</sequence>
<dbReference type="Pfam" id="PF12915">
    <property type="entry name" value="DUF3833"/>
    <property type="match status" value="1"/>
</dbReference>
<dbReference type="AlphaFoldDB" id="A0A7W7NZ64"/>
<dbReference type="InterPro" id="IPR024409">
    <property type="entry name" value="DUF3833"/>
</dbReference>
<name>A0A7W7NZ64_PSENT</name>
<dbReference type="RefSeq" id="WP_184586372.1">
    <property type="nucleotide sequence ID" value="NZ_JACHLI010000003.1"/>
</dbReference>
<reference evidence="1 2" key="1">
    <citation type="submission" date="2020-08" db="EMBL/GenBank/DDBJ databases">
        <title>Functional genomics of gut bacteria from endangered species of beetles.</title>
        <authorList>
            <person name="Carlos-Shanley C."/>
        </authorList>
    </citation>
    <scope>NUCLEOTIDE SEQUENCE [LARGE SCALE GENOMIC DNA]</scope>
    <source>
        <strain evidence="1 2">S00179</strain>
    </source>
</reference>
<dbReference type="EMBL" id="JACHLI010000003">
    <property type="protein sequence ID" value="MBB4862146.1"/>
    <property type="molecule type" value="Genomic_DNA"/>
</dbReference>
<organism evidence="1 2">
    <name type="scientific">Pseudomonas nitroreducens</name>
    <dbReference type="NCBI Taxonomy" id="46680"/>
    <lineage>
        <taxon>Bacteria</taxon>
        <taxon>Pseudomonadati</taxon>
        <taxon>Pseudomonadota</taxon>
        <taxon>Gammaproteobacteria</taxon>
        <taxon>Pseudomonadales</taxon>
        <taxon>Pseudomonadaceae</taxon>
        <taxon>Pseudomonas</taxon>
    </lineage>
</organism>
<dbReference type="Proteomes" id="UP000566995">
    <property type="component" value="Unassembled WGS sequence"/>
</dbReference>
<evidence type="ECO:0008006" key="3">
    <source>
        <dbReference type="Google" id="ProtNLM"/>
    </source>
</evidence>
<evidence type="ECO:0000313" key="2">
    <source>
        <dbReference type="Proteomes" id="UP000566995"/>
    </source>
</evidence>
<gene>
    <name evidence="1" type="ORF">HNP46_000984</name>
</gene>
<proteinExistence type="predicted"/>
<accession>A0A7W7NZ64</accession>
<comment type="caution">
    <text evidence="1">The sequence shown here is derived from an EMBL/GenBank/DDBJ whole genome shotgun (WGS) entry which is preliminary data.</text>
</comment>
<evidence type="ECO:0000313" key="1">
    <source>
        <dbReference type="EMBL" id="MBB4862146.1"/>
    </source>
</evidence>
<protein>
    <recommendedName>
        <fullName evidence="3">DUF3833 domain-containing protein</fullName>
    </recommendedName>
</protein>